<dbReference type="GO" id="GO:0030425">
    <property type="term" value="C:dendrite"/>
    <property type="evidence" value="ECO:0007669"/>
    <property type="project" value="TreeGrafter"/>
</dbReference>
<comment type="similarity">
    <text evidence="8">Belongs to the insect chemoreceptor superfamily. Gustatory receptor (GR) family.</text>
</comment>
<reference evidence="10" key="2">
    <citation type="submission" date="2025-08" db="UniProtKB">
        <authorList>
            <consortium name="RefSeq"/>
        </authorList>
    </citation>
    <scope>IDENTIFICATION</scope>
    <source>
        <strain evidence="10">14028-0561.14</strain>
        <tissue evidence="10">Whole fly</tissue>
    </source>
</reference>
<name>A0A6P4I4Z4_DROKI</name>
<protein>
    <recommendedName>
        <fullName evidence="8">Gustatory receptor</fullName>
    </recommendedName>
</protein>
<sequence>MFRPRRGFCQNCARLILSAVLYGSWILGLFPFIFNSRKKQMSLSRWLRIYGLVLNFLLIFILMYISYEAKKTSKLDAFERNPLLEDINMLIGVMSVLIAIVVHLMNFLGSNQVLWILNELLCLEYRHFGGMNLRNCPKLNNFVIQKSVTITAAMVTLLAVHYGMPGNVTTLMMLLLMCLTQMGLNLNVMHCYLGVLFIYRYVWLINGQLWDLAHRLSEDSSTDFRSSRIRELLSLYRRLLELNGKLQSAFELQMSLIILSGLAGNIVVVFFLIVFEISMHKSSIFVALFLQSLLLNIWDFWLGIAVCDLTERTGRETSTILKLFCDLENLNEDLEKSINEFSWLCSHAKFRFQLYGLFSINYNMGFQMTITSFLYLLYLVQFDFMNL</sequence>
<evidence type="ECO:0000256" key="4">
    <source>
        <dbReference type="ARBA" id="ARBA00022989"/>
    </source>
</evidence>
<dbReference type="GeneID" id="108072341"/>
<accession>A0A6P4I4Z4</accession>
<dbReference type="GO" id="GO:0030424">
    <property type="term" value="C:axon"/>
    <property type="evidence" value="ECO:0007669"/>
    <property type="project" value="TreeGrafter"/>
</dbReference>
<evidence type="ECO:0000256" key="5">
    <source>
        <dbReference type="ARBA" id="ARBA00023136"/>
    </source>
</evidence>
<dbReference type="PANTHER" id="PTHR21143">
    <property type="entry name" value="INVERTEBRATE GUSTATORY RECEPTOR"/>
    <property type="match status" value="1"/>
</dbReference>
<dbReference type="OrthoDB" id="8067175at2759"/>
<dbReference type="GO" id="GO:0033041">
    <property type="term" value="F:sweet taste receptor activity"/>
    <property type="evidence" value="ECO:0007669"/>
    <property type="project" value="TreeGrafter"/>
</dbReference>
<keyword evidence="2 8" id="KW-1003">Cell membrane</keyword>
<dbReference type="InterPro" id="IPR013604">
    <property type="entry name" value="7TM_chemorcpt"/>
</dbReference>
<reference evidence="9" key="1">
    <citation type="submission" date="2025-05" db="UniProtKB">
        <authorList>
            <consortium name="RefSeq"/>
        </authorList>
    </citation>
    <scope>NUCLEOTIDE SEQUENCE [LARGE SCALE GENOMIC DNA]</scope>
    <source>
        <strain evidence="9">14028-0561.14</strain>
    </source>
</reference>
<evidence type="ECO:0000313" key="10">
    <source>
        <dbReference type="RefSeq" id="XP_017018924.1"/>
    </source>
</evidence>
<keyword evidence="5 8" id="KW-0472">Membrane</keyword>
<comment type="caution">
    <text evidence="8">Lacks conserved residue(s) required for the propagation of feature annotation.</text>
</comment>
<keyword evidence="6 8" id="KW-0675">Receptor</keyword>
<evidence type="ECO:0000256" key="3">
    <source>
        <dbReference type="ARBA" id="ARBA00022692"/>
    </source>
</evidence>
<gene>
    <name evidence="10" type="primary">LOC108072341</name>
</gene>
<evidence type="ECO:0000256" key="1">
    <source>
        <dbReference type="ARBA" id="ARBA00004651"/>
    </source>
</evidence>
<feature type="transmembrane region" description="Helical" evidence="8">
    <location>
        <begin position="142"/>
        <end position="162"/>
    </location>
</feature>
<dbReference type="Proteomes" id="UP001652661">
    <property type="component" value="Chromosome 2L"/>
</dbReference>
<dbReference type="GO" id="GO:0043025">
    <property type="term" value="C:neuronal cell body"/>
    <property type="evidence" value="ECO:0007669"/>
    <property type="project" value="TreeGrafter"/>
</dbReference>
<dbReference type="GO" id="GO:0007165">
    <property type="term" value="P:signal transduction"/>
    <property type="evidence" value="ECO:0007669"/>
    <property type="project" value="UniProtKB-KW"/>
</dbReference>
<dbReference type="AlphaFoldDB" id="A0A6P4I4Z4"/>
<comment type="function">
    <text evidence="8">Gustatory receptor which mediates acceptance or avoidance behavior, depending on its substrates.</text>
</comment>
<keyword evidence="4 8" id="KW-1133">Transmembrane helix</keyword>
<feature type="transmembrane region" description="Helical" evidence="8">
    <location>
        <begin position="252"/>
        <end position="275"/>
    </location>
</feature>
<keyword evidence="3 8" id="KW-0812">Transmembrane</keyword>
<feature type="transmembrane region" description="Helical" evidence="8">
    <location>
        <begin position="174"/>
        <end position="202"/>
    </location>
</feature>
<organism evidence="9 10">
    <name type="scientific">Drosophila kikkawai</name>
    <name type="common">Fruit fly</name>
    <dbReference type="NCBI Taxonomy" id="30033"/>
    <lineage>
        <taxon>Eukaryota</taxon>
        <taxon>Metazoa</taxon>
        <taxon>Ecdysozoa</taxon>
        <taxon>Arthropoda</taxon>
        <taxon>Hexapoda</taxon>
        <taxon>Insecta</taxon>
        <taxon>Pterygota</taxon>
        <taxon>Neoptera</taxon>
        <taxon>Endopterygota</taxon>
        <taxon>Diptera</taxon>
        <taxon>Brachycera</taxon>
        <taxon>Muscomorpha</taxon>
        <taxon>Ephydroidea</taxon>
        <taxon>Drosophilidae</taxon>
        <taxon>Drosophila</taxon>
        <taxon>Sophophora</taxon>
    </lineage>
</organism>
<dbReference type="GO" id="GO:0005886">
    <property type="term" value="C:plasma membrane"/>
    <property type="evidence" value="ECO:0007669"/>
    <property type="project" value="UniProtKB-SubCell"/>
</dbReference>
<evidence type="ECO:0000313" key="9">
    <source>
        <dbReference type="Proteomes" id="UP001652661"/>
    </source>
</evidence>
<dbReference type="RefSeq" id="XP_017018924.1">
    <property type="nucleotide sequence ID" value="XM_017163435.1"/>
</dbReference>
<feature type="transmembrane region" description="Helical" evidence="8">
    <location>
        <begin position="12"/>
        <end position="34"/>
    </location>
</feature>
<feature type="transmembrane region" description="Helical" evidence="8">
    <location>
        <begin position="87"/>
        <end position="108"/>
    </location>
</feature>
<evidence type="ECO:0000256" key="8">
    <source>
        <dbReference type="RuleBase" id="RU363108"/>
    </source>
</evidence>
<feature type="transmembrane region" description="Helical" evidence="8">
    <location>
        <begin position="46"/>
        <end position="67"/>
    </location>
</feature>
<feature type="transmembrane region" description="Helical" evidence="8">
    <location>
        <begin position="284"/>
        <end position="304"/>
    </location>
</feature>
<feature type="transmembrane region" description="Helical" evidence="8">
    <location>
        <begin position="360"/>
        <end position="380"/>
    </location>
</feature>
<evidence type="ECO:0000256" key="7">
    <source>
        <dbReference type="ARBA" id="ARBA00023224"/>
    </source>
</evidence>
<keyword evidence="7 8" id="KW-0807">Transducer</keyword>
<evidence type="ECO:0000256" key="2">
    <source>
        <dbReference type="ARBA" id="ARBA00022475"/>
    </source>
</evidence>
<dbReference type="Pfam" id="PF08395">
    <property type="entry name" value="7tm_7"/>
    <property type="match status" value="1"/>
</dbReference>
<comment type="subcellular location">
    <subcellularLocation>
        <location evidence="1 8">Cell membrane</location>
        <topology evidence="1 8">Multi-pass membrane protein</topology>
    </subcellularLocation>
</comment>
<proteinExistence type="inferred from homology"/>
<dbReference type="PANTHER" id="PTHR21143:SF131">
    <property type="entry name" value="GUSTATORY AND ODORANT RECEPTOR 63A-RELATED"/>
    <property type="match status" value="1"/>
</dbReference>
<evidence type="ECO:0000256" key="6">
    <source>
        <dbReference type="ARBA" id="ARBA00023170"/>
    </source>
</evidence>
<keyword evidence="9" id="KW-1185">Reference proteome</keyword>